<organism evidence="2 3">
    <name type="scientific">Leptospira semungkisensis</name>
    <dbReference type="NCBI Taxonomy" id="2484985"/>
    <lineage>
        <taxon>Bacteria</taxon>
        <taxon>Pseudomonadati</taxon>
        <taxon>Spirochaetota</taxon>
        <taxon>Spirochaetia</taxon>
        <taxon>Leptospirales</taxon>
        <taxon>Leptospiraceae</taxon>
        <taxon>Leptospira</taxon>
    </lineage>
</organism>
<dbReference type="InterPro" id="IPR012338">
    <property type="entry name" value="Beta-lactam/transpept-like"/>
</dbReference>
<dbReference type="Proteomes" id="UP000297453">
    <property type="component" value="Unassembled WGS sequence"/>
</dbReference>
<proteinExistence type="predicted"/>
<comment type="caution">
    <text evidence="2">The sequence shown here is derived from an EMBL/GenBank/DDBJ whole genome shotgun (WGS) entry which is preliminary data.</text>
</comment>
<protein>
    <submittedName>
        <fullName evidence="2">Penicillin binding protein transpeptidase domain-containing protein</fullName>
    </submittedName>
</protein>
<dbReference type="OrthoDB" id="321532at2"/>
<evidence type="ECO:0000313" key="3">
    <source>
        <dbReference type="Proteomes" id="UP000297453"/>
    </source>
</evidence>
<name>A0A4R9G7M3_9LEPT</name>
<dbReference type="GO" id="GO:0008658">
    <property type="term" value="F:penicillin binding"/>
    <property type="evidence" value="ECO:0007669"/>
    <property type="project" value="InterPro"/>
</dbReference>
<accession>A0A4R9G7M3</accession>
<dbReference type="EMBL" id="RQEP01000005">
    <property type="protein sequence ID" value="TGK07471.1"/>
    <property type="molecule type" value="Genomic_DNA"/>
</dbReference>
<sequence length="268" mass="30893">MSREKFSSILSFLFGSVLVLNFNPLFAETVSSHPNELILVTRFSKDLKKEPETTSIGNLEFLKQKYSPASTFKTYLTLSLLENHTISPDQKMECGDKHIPNSPRSLDLRGALFYSSNEYFEKVFPDLGRKKLDRTLLHIGYIPKTKKGEAISWWTDMQGLKHGGKIRLGPDQIHSHWVRIFRDGYLYPKEILSDWKKSLFWSECKERAANVYGKTGSWEKSFWFQGALVKDENDFVIYTILNRDPSGSRTGTIQRFYELVGCTVPSLE</sequence>
<dbReference type="Pfam" id="PF00905">
    <property type="entry name" value="Transpeptidase"/>
    <property type="match status" value="1"/>
</dbReference>
<dbReference type="Gene3D" id="3.40.710.10">
    <property type="entry name" value="DD-peptidase/beta-lactamase superfamily"/>
    <property type="match status" value="1"/>
</dbReference>
<dbReference type="InterPro" id="IPR001460">
    <property type="entry name" value="PCN-bd_Tpept"/>
</dbReference>
<evidence type="ECO:0000259" key="1">
    <source>
        <dbReference type="Pfam" id="PF00905"/>
    </source>
</evidence>
<dbReference type="SUPFAM" id="SSF56601">
    <property type="entry name" value="beta-lactamase/transpeptidase-like"/>
    <property type="match status" value="1"/>
</dbReference>
<keyword evidence="3" id="KW-1185">Reference proteome</keyword>
<reference evidence="2" key="1">
    <citation type="journal article" date="2019" name="PLoS Negl. Trop. Dis.">
        <title>Revisiting the worldwide diversity of Leptospira species in the environment.</title>
        <authorList>
            <person name="Vincent A.T."/>
            <person name="Schiettekatte O."/>
            <person name="Bourhy P."/>
            <person name="Veyrier F.J."/>
            <person name="Picardeau M."/>
        </authorList>
    </citation>
    <scope>NUCLEOTIDE SEQUENCE [LARGE SCALE GENOMIC DNA]</scope>
    <source>
        <strain evidence="2">SSS9</strain>
    </source>
</reference>
<evidence type="ECO:0000313" key="2">
    <source>
        <dbReference type="EMBL" id="TGK07471.1"/>
    </source>
</evidence>
<gene>
    <name evidence="2" type="ORF">EHO59_05040</name>
</gene>
<feature type="domain" description="Penicillin-binding protein transpeptidase" evidence="1">
    <location>
        <begin position="60"/>
        <end position="146"/>
    </location>
</feature>
<dbReference type="AlphaFoldDB" id="A0A4R9G7M3"/>